<protein>
    <submittedName>
        <fullName evidence="1">Uncharacterized protein</fullName>
    </submittedName>
</protein>
<evidence type="ECO:0000313" key="1">
    <source>
        <dbReference type="EMBL" id="JAH91354.1"/>
    </source>
</evidence>
<organism evidence="1">
    <name type="scientific">Anguilla anguilla</name>
    <name type="common">European freshwater eel</name>
    <name type="synonym">Muraena anguilla</name>
    <dbReference type="NCBI Taxonomy" id="7936"/>
    <lineage>
        <taxon>Eukaryota</taxon>
        <taxon>Metazoa</taxon>
        <taxon>Chordata</taxon>
        <taxon>Craniata</taxon>
        <taxon>Vertebrata</taxon>
        <taxon>Euteleostomi</taxon>
        <taxon>Actinopterygii</taxon>
        <taxon>Neopterygii</taxon>
        <taxon>Teleostei</taxon>
        <taxon>Anguilliformes</taxon>
        <taxon>Anguillidae</taxon>
        <taxon>Anguilla</taxon>
    </lineage>
</organism>
<proteinExistence type="predicted"/>
<name>A0A0E9WLT4_ANGAN</name>
<sequence>MTCCQDKSEQSVEWEIFSGKGRMPRKGTLRQHHIGNDPKSEEMIQLMILPDEQICQIHRVLKPFWLIQLKWLLHRNCAHGSW</sequence>
<reference evidence="1" key="2">
    <citation type="journal article" date="2015" name="Fish Shellfish Immunol.">
        <title>Early steps in the European eel (Anguilla anguilla)-Vibrio vulnificus interaction in the gills: Role of the RtxA13 toxin.</title>
        <authorList>
            <person name="Callol A."/>
            <person name="Pajuelo D."/>
            <person name="Ebbesson L."/>
            <person name="Teles M."/>
            <person name="MacKenzie S."/>
            <person name="Amaro C."/>
        </authorList>
    </citation>
    <scope>NUCLEOTIDE SEQUENCE</scope>
</reference>
<dbReference type="EMBL" id="GBXM01017223">
    <property type="protein sequence ID" value="JAH91354.1"/>
    <property type="molecule type" value="Transcribed_RNA"/>
</dbReference>
<reference evidence="1" key="1">
    <citation type="submission" date="2014-11" db="EMBL/GenBank/DDBJ databases">
        <authorList>
            <person name="Amaro Gonzalez C."/>
        </authorList>
    </citation>
    <scope>NUCLEOTIDE SEQUENCE</scope>
</reference>
<accession>A0A0E9WLT4</accession>
<dbReference type="AlphaFoldDB" id="A0A0E9WLT4"/>